<reference evidence="1 2" key="1">
    <citation type="journal article" date="2018" name="Plant J.">
        <title>Genome sequences of Chlorella sorokiniana UTEX 1602 and Micractinium conductrix SAG 241.80: implications to maltose excretion by a green alga.</title>
        <authorList>
            <person name="Arriola M.B."/>
            <person name="Velmurugan N."/>
            <person name="Zhang Y."/>
            <person name="Plunkett M.H."/>
            <person name="Hondzo H."/>
            <person name="Barney B.M."/>
        </authorList>
    </citation>
    <scope>NUCLEOTIDE SEQUENCE [LARGE SCALE GENOMIC DNA]</scope>
    <source>
        <strain evidence="2">UTEX 1602</strain>
    </source>
</reference>
<keyword evidence="2" id="KW-1185">Reference proteome</keyword>
<dbReference type="Proteomes" id="UP000239899">
    <property type="component" value="Unassembled WGS sequence"/>
</dbReference>
<organism evidence="1 2">
    <name type="scientific">Chlorella sorokiniana</name>
    <name type="common">Freshwater green alga</name>
    <dbReference type="NCBI Taxonomy" id="3076"/>
    <lineage>
        <taxon>Eukaryota</taxon>
        <taxon>Viridiplantae</taxon>
        <taxon>Chlorophyta</taxon>
        <taxon>core chlorophytes</taxon>
        <taxon>Trebouxiophyceae</taxon>
        <taxon>Chlorellales</taxon>
        <taxon>Chlorellaceae</taxon>
        <taxon>Chlorella clade</taxon>
        <taxon>Chlorella</taxon>
    </lineage>
</organism>
<dbReference type="OrthoDB" id="438224at2759"/>
<name>A0A2P6TMV1_CHLSO</name>
<dbReference type="Gene3D" id="2.60.120.330">
    <property type="entry name" value="B-lactam Antibiotic, Isopenicillin N Synthase, Chain"/>
    <property type="match status" value="1"/>
</dbReference>
<sequence>MAPVVEFSYAELADESADLSAKIEEAFGHSGLGICTVSGVPGFVEARQALLPLAAQLAALPDDARAALEDPASRYNFGWSCCKEVLEGGLPDTRKGSFYANPLLDAPASGEPAAAARFPALARPNLWPRDQLPALEPALKALGAIVVHTGLLLARHCDKYCAAVGGHPPRLHDILAASRCHKGRLLHYFAPDASDADAAAGTNWCGWHFDNGSLTGLTSAMFLDAAGQPAACPDPGAGLHIKDRAGNVVQVQIPPANLGFQVGEALQIHSGGLLRGTPHCVLAPRAELSGGISRETFAVFMQPDWDCPLEPPAGVAPVDVGIGQWQPGLSFGETSELTMDAYYKAQAASSDVRAGAAQARAGATAAVVPRKLRARPAARPQRAAFSGHPVAAIVRL</sequence>
<evidence type="ECO:0000313" key="2">
    <source>
        <dbReference type="Proteomes" id="UP000239899"/>
    </source>
</evidence>
<dbReference type="PANTHER" id="PTHR48420">
    <property type="entry name" value="NON-HAEM DIOXYGENASE N-TERMINAL DOMAIN-CONTAINING PROTEIN"/>
    <property type="match status" value="1"/>
</dbReference>
<proteinExistence type="predicted"/>
<dbReference type="PANTHER" id="PTHR48420:SF1">
    <property type="entry name" value="NON-HAEM DIOXYGENASE N-TERMINAL DOMAIN-CONTAINING PROTEIN"/>
    <property type="match status" value="1"/>
</dbReference>
<comment type="caution">
    <text evidence="1">The sequence shown here is derived from an EMBL/GenBank/DDBJ whole genome shotgun (WGS) entry which is preliminary data.</text>
</comment>
<dbReference type="InterPro" id="IPR027443">
    <property type="entry name" value="IPNS-like_sf"/>
</dbReference>
<dbReference type="SUPFAM" id="SSF51197">
    <property type="entry name" value="Clavaminate synthase-like"/>
    <property type="match status" value="1"/>
</dbReference>
<evidence type="ECO:0000313" key="1">
    <source>
        <dbReference type="EMBL" id="PRW45652.1"/>
    </source>
</evidence>
<dbReference type="STRING" id="3076.A0A2P6TMV1"/>
<dbReference type="EMBL" id="LHPG02000011">
    <property type="protein sequence ID" value="PRW45652.1"/>
    <property type="molecule type" value="Genomic_DNA"/>
</dbReference>
<accession>A0A2P6TMV1</accession>
<gene>
    <name evidence="1" type="ORF">C2E21_5706</name>
</gene>
<protein>
    <submittedName>
        <fullName evidence="1">2-oxoglutarate (2OG) and Fe(II)-dependent oxygenase superfamily</fullName>
    </submittedName>
</protein>
<dbReference type="AlphaFoldDB" id="A0A2P6TMV1"/>